<dbReference type="EMBL" id="PTJD01000013">
    <property type="protein sequence ID" value="PPK92672.1"/>
    <property type="molecule type" value="Genomic_DNA"/>
</dbReference>
<feature type="region of interest" description="Disordered" evidence="1">
    <location>
        <begin position="300"/>
        <end position="335"/>
    </location>
</feature>
<dbReference type="PROSITE" id="PS50887">
    <property type="entry name" value="GGDEF"/>
    <property type="match status" value="1"/>
</dbReference>
<dbReference type="PANTHER" id="PTHR45138:SF9">
    <property type="entry name" value="DIGUANYLATE CYCLASE DGCM-RELATED"/>
    <property type="match status" value="1"/>
</dbReference>
<sequence>MRVVHGPAPGLSRAVAADLAEVPWSGFTEAADAVLAHLQERFGMDLWVVTRVREGSQEVHVARSGAFRIPQGTPLPWLDSLSRQIHAGSAPRVATDARIEMAFGAPGVDRRFRVGAYLGVPLLTEEGHLRGTLCAFSGNRQPDELALELPVVELFARLLSTLLAKEEFAHERSEVAAAAYAMANRDPLTGVLNRRGWERALDAEEQRCLRGGRCSAVAVVDLDGLSQINDSLGHEAGDELLVRAARALESAVRPCDQVARVEGDVFGLIAADAGGEGVRAWAARLGCALRAAGVQASIGAAASSPDRPLSDAWHAADAAMRADKQSRRGPRRRAG</sequence>
<dbReference type="InterPro" id="IPR003018">
    <property type="entry name" value="GAF"/>
</dbReference>
<dbReference type="Pfam" id="PF00990">
    <property type="entry name" value="GGDEF"/>
    <property type="match status" value="1"/>
</dbReference>
<dbReference type="InterPro" id="IPR000160">
    <property type="entry name" value="GGDEF_dom"/>
</dbReference>
<name>A0A2S6IEN0_9ACTN</name>
<dbReference type="InterPro" id="IPR029016">
    <property type="entry name" value="GAF-like_dom_sf"/>
</dbReference>
<dbReference type="SUPFAM" id="SSF55781">
    <property type="entry name" value="GAF domain-like"/>
    <property type="match status" value="1"/>
</dbReference>
<dbReference type="InterPro" id="IPR050469">
    <property type="entry name" value="Diguanylate_Cyclase"/>
</dbReference>
<dbReference type="Pfam" id="PF01590">
    <property type="entry name" value="GAF"/>
    <property type="match status" value="1"/>
</dbReference>
<dbReference type="SUPFAM" id="SSF55073">
    <property type="entry name" value="Nucleotide cyclase"/>
    <property type="match status" value="1"/>
</dbReference>
<evidence type="ECO:0000259" key="2">
    <source>
        <dbReference type="PROSITE" id="PS50887"/>
    </source>
</evidence>
<dbReference type="Gene3D" id="3.30.70.270">
    <property type="match status" value="1"/>
</dbReference>
<protein>
    <submittedName>
        <fullName evidence="3">Diguanylate cyclase (GGDEF)-like protein</fullName>
    </submittedName>
</protein>
<organism evidence="3 4">
    <name type="scientific">Kineococcus xinjiangensis</name>
    <dbReference type="NCBI Taxonomy" id="512762"/>
    <lineage>
        <taxon>Bacteria</taxon>
        <taxon>Bacillati</taxon>
        <taxon>Actinomycetota</taxon>
        <taxon>Actinomycetes</taxon>
        <taxon>Kineosporiales</taxon>
        <taxon>Kineosporiaceae</taxon>
        <taxon>Kineococcus</taxon>
    </lineage>
</organism>
<evidence type="ECO:0000313" key="4">
    <source>
        <dbReference type="Proteomes" id="UP000239485"/>
    </source>
</evidence>
<dbReference type="InterPro" id="IPR043128">
    <property type="entry name" value="Rev_trsase/Diguanyl_cyclase"/>
</dbReference>
<accession>A0A2S6IEN0</accession>
<dbReference type="Gene3D" id="3.30.450.40">
    <property type="match status" value="1"/>
</dbReference>
<evidence type="ECO:0000313" key="3">
    <source>
        <dbReference type="EMBL" id="PPK92672.1"/>
    </source>
</evidence>
<dbReference type="GO" id="GO:0052621">
    <property type="term" value="F:diguanylate cyclase activity"/>
    <property type="evidence" value="ECO:0007669"/>
    <property type="project" value="TreeGrafter"/>
</dbReference>
<dbReference type="SMART" id="SM00065">
    <property type="entry name" value="GAF"/>
    <property type="match status" value="1"/>
</dbReference>
<proteinExistence type="predicted"/>
<evidence type="ECO:0000256" key="1">
    <source>
        <dbReference type="SAM" id="MobiDB-lite"/>
    </source>
</evidence>
<gene>
    <name evidence="3" type="ORF">CLV92_113101</name>
</gene>
<dbReference type="SMART" id="SM00267">
    <property type="entry name" value="GGDEF"/>
    <property type="match status" value="1"/>
</dbReference>
<comment type="caution">
    <text evidence="3">The sequence shown here is derived from an EMBL/GenBank/DDBJ whole genome shotgun (WGS) entry which is preliminary data.</text>
</comment>
<dbReference type="CDD" id="cd01949">
    <property type="entry name" value="GGDEF"/>
    <property type="match status" value="1"/>
</dbReference>
<dbReference type="Proteomes" id="UP000239485">
    <property type="component" value="Unassembled WGS sequence"/>
</dbReference>
<dbReference type="AlphaFoldDB" id="A0A2S6IEN0"/>
<dbReference type="InterPro" id="IPR029787">
    <property type="entry name" value="Nucleotide_cyclase"/>
</dbReference>
<feature type="domain" description="GGDEF" evidence="2">
    <location>
        <begin position="213"/>
        <end position="335"/>
    </location>
</feature>
<dbReference type="PANTHER" id="PTHR45138">
    <property type="entry name" value="REGULATORY COMPONENTS OF SENSORY TRANSDUCTION SYSTEM"/>
    <property type="match status" value="1"/>
</dbReference>
<keyword evidence="4" id="KW-1185">Reference proteome</keyword>
<reference evidence="3 4" key="1">
    <citation type="submission" date="2018-02" db="EMBL/GenBank/DDBJ databases">
        <title>Genomic Encyclopedia of Archaeal and Bacterial Type Strains, Phase II (KMG-II): from individual species to whole genera.</title>
        <authorList>
            <person name="Goeker M."/>
        </authorList>
    </citation>
    <scope>NUCLEOTIDE SEQUENCE [LARGE SCALE GENOMIC DNA]</scope>
    <source>
        <strain evidence="3 4">DSM 22857</strain>
    </source>
</reference>
<dbReference type="NCBIfam" id="TIGR00254">
    <property type="entry name" value="GGDEF"/>
    <property type="match status" value="1"/>
</dbReference>